<sequence>MTIRYDMHDQQPENDLIVMFKHDISYDVGRKYTFDPKLGKFRMHFENVVVEVADIRDNPDANLYLQVHGQGQKERHPIADLDYQPIAADEINWL</sequence>
<dbReference type="EMBL" id="QRAS01000001">
    <property type="protein sequence ID" value="RDL12052.1"/>
    <property type="molecule type" value="Genomic_DNA"/>
</dbReference>
<evidence type="ECO:0000313" key="1">
    <source>
        <dbReference type="EMBL" id="RDL12052.1"/>
    </source>
</evidence>
<comment type="caution">
    <text evidence="1">The sequence shown here is derived from an EMBL/GenBank/DDBJ whole genome shotgun (WGS) entry which is preliminary data.</text>
</comment>
<protein>
    <submittedName>
        <fullName evidence="1">Uncharacterized protein</fullName>
    </submittedName>
</protein>
<accession>A0A288Q8M6</accession>
<dbReference type="GeneID" id="94546047"/>
<organism evidence="1 2">
    <name type="scientific">Weissella soli</name>
    <dbReference type="NCBI Taxonomy" id="155866"/>
    <lineage>
        <taxon>Bacteria</taxon>
        <taxon>Bacillati</taxon>
        <taxon>Bacillota</taxon>
        <taxon>Bacilli</taxon>
        <taxon>Lactobacillales</taxon>
        <taxon>Lactobacillaceae</taxon>
        <taxon>Weissella</taxon>
    </lineage>
</organism>
<dbReference type="Proteomes" id="UP000254912">
    <property type="component" value="Unassembled WGS sequence"/>
</dbReference>
<dbReference type="KEGG" id="wso:WSWS_00850"/>
<proteinExistence type="predicted"/>
<keyword evidence="2" id="KW-1185">Reference proteome</keyword>
<dbReference type="AlphaFoldDB" id="A0A288Q8M6"/>
<gene>
    <name evidence="1" type="ORF">DFP99_0478</name>
</gene>
<dbReference type="OrthoDB" id="2146314at2"/>
<dbReference type="RefSeq" id="WP_070230109.1">
    <property type="nucleotide sequence ID" value="NZ_BJYO01000002.1"/>
</dbReference>
<name>A0A288Q8M6_9LACO</name>
<evidence type="ECO:0000313" key="2">
    <source>
        <dbReference type="Proteomes" id="UP000254912"/>
    </source>
</evidence>
<reference evidence="1 2" key="1">
    <citation type="submission" date="2018-07" db="EMBL/GenBank/DDBJ databases">
        <title>Genomic Encyclopedia of Type Strains, Phase III (KMG-III): the genomes of soil and plant-associated and newly described type strains.</title>
        <authorList>
            <person name="Whitman W."/>
        </authorList>
    </citation>
    <scope>NUCLEOTIDE SEQUENCE [LARGE SCALE GENOMIC DNA]</scope>
    <source>
        <strain evidence="1 2">CECT 7031</strain>
    </source>
</reference>